<reference evidence="14 15" key="1">
    <citation type="submission" date="2013-03" db="EMBL/GenBank/DDBJ databases">
        <title>Draft genome sequence of Gracibacillus halophilus YIM-C55.5, a moderately halophilic and thermophilic organism from the Xiaochaidamu salt lake.</title>
        <authorList>
            <person name="Sugumar T."/>
            <person name="Polireddy D.R."/>
            <person name="Antony A."/>
            <person name="Madhava Y.R."/>
            <person name="Sivakumar N."/>
        </authorList>
    </citation>
    <scope>NUCLEOTIDE SEQUENCE [LARGE SCALE GENOMIC DNA]</scope>
    <source>
        <strain evidence="14 15">YIM-C55.5</strain>
    </source>
</reference>
<dbReference type="PROSITE" id="PS50109">
    <property type="entry name" value="HIS_KIN"/>
    <property type="match status" value="1"/>
</dbReference>
<dbReference type="GO" id="GO:0016036">
    <property type="term" value="P:cellular response to phosphate starvation"/>
    <property type="evidence" value="ECO:0007669"/>
    <property type="project" value="TreeGrafter"/>
</dbReference>
<dbReference type="SUPFAM" id="SSF55874">
    <property type="entry name" value="ATPase domain of HSP90 chaperone/DNA topoisomerase II/histidine kinase"/>
    <property type="match status" value="1"/>
</dbReference>
<accession>N4W8K2</accession>
<organism evidence="14 15">
    <name type="scientific">Gracilibacillus halophilus YIM-C55.5</name>
    <dbReference type="NCBI Taxonomy" id="1308866"/>
    <lineage>
        <taxon>Bacteria</taxon>
        <taxon>Bacillati</taxon>
        <taxon>Bacillota</taxon>
        <taxon>Bacilli</taxon>
        <taxon>Bacillales</taxon>
        <taxon>Bacillaceae</taxon>
        <taxon>Gracilibacillus</taxon>
    </lineage>
</organism>
<evidence type="ECO:0000259" key="13">
    <source>
        <dbReference type="PROSITE" id="PS50109"/>
    </source>
</evidence>
<dbReference type="EMBL" id="APML01000037">
    <property type="protein sequence ID" value="ENH96593.1"/>
    <property type="molecule type" value="Genomic_DNA"/>
</dbReference>
<evidence type="ECO:0000256" key="9">
    <source>
        <dbReference type="ARBA" id="ARBA00022840"/>
    </source>
</evidence>
<dbReference type="GO" id="GO:0005886">
    <property type="term" value="C:plasma membrane"/>
    <property type="evidence" value="ECO:0007669"/>
    <property type="project" value="UniProtKB-SubCell"/>
</dbReference>
<comment type="caution">
    <text evidence="14">The sequence shown here is derived from an EMBL/GenBank/DDBJ whole genome shotgun (WGS) entry which is preliminary data.</text>
</comment>
<dbReference type="FunFam" id="3.30.565.10:FF:000057">
    <property type="entry name" value="Sensor histidine kinase"/>
    <property type="match status" value="1"/>
</dbReference>
<comment type="catalytic activity">
    <reaction evidence="1">
        <text>ATP + protein L-histidine = ADP + protein N-phospho-L-histidine.</text>
        <dbReference type="EC" id="2.7.13.3"/>
    </reaction>
</comment>
<evidence type="ECO:0000256" key="6">
    <source>
        <dbReference type="ARBA" id="ARBA00022692"/>
    </source>
</evidence>
<dbReference type="InterPro" id="IPR004358">
    <property type="entry name" value="Sig_transdc_His_kin-like_C"/>
</dbReference>
<sequence length="253" mass="29719">MPSSPNQLTKQIASHYEAQYQEFRQQFDQLQIEKKQESLFTQQWIHQMKTPVSVIQLLLEKEQEQIPFSIRQNLDEELDRIRHGLQLALYQSRLQQFERDFHVDQLYIKQLVTTVIHDYKSSFIRHRTYPKIDIDSDLMIYSDQKWLGFVIEQITSNAIKYSNGDNRNILFYTTRADKAIYLHIQDEGIGIPSQDIRRVFDPFFTGENGRTYRESTGMGLHLAKLICLALDHELSISSVEGKGTTITLRFDQG</sequence>
<dbReference type="Gene3D" id="3.30.565.10">
    <property type="entry name" value="Histidine kinase-like ATPase, C-terminal domain"/>
    <property type="match status" value="1"/>
</dbReference>
<evidence type="ECO:0000256" key="3">
    <source>
        <dbReference type="ARBA" id="ARBA00012438"/>
    </source>
</evidence>
<dbReference type="EC" id="2.7.13.3" evidence="3"/>
<evidence type="ECO:0000256" key="7">
    <source>
        <dbReference type="ARBA" id="ARBA00022741"/>
    </source>
</evidence>
<feature type="domain" description="Histidine kinase" evidence="13">
    <location>
        <begin position="43"/>
        <end position="253"/>
    </location>
</feature>
<dbReference type="AlphaFoldDB" id="N4W8K2"/>
<evidence type="ECO:0000256" key="10">
    <source>
        <dbReference type="ARBA" id="ARBA00022989"/>
    </source>
</evidence>
<evidence type="ECO:0000256" key="1">
    <source>
        <dbReference type="ARBA" id="ARBA00000085"/>
    </source>
</evidence>
<keyword evidence="12" id="KW-0472">Membrane</keyword>
<evidence type="ECO:0000256" key="8">
    <source>
        <dbReference type="ARBA" id="ARBA00022777"/>
    </source>
</evidence>
<keyword evidence="11" id="KW-0902">Two-component regulatory system</keyword>
<dbReference type="eggNOG" id="COG2205">
    <property type="taxonomic scope" value="Bacteria"/>
</dbReference>
<dbReference type="InterPro" id="IPR036890">
    <property type="entry name" value="HATPase_C_sf"/>
</dbReference>
<dbReference type="PRINTS" id="PR00344">
    <property type="entry name" value="BCTRLSENSOR"/>
</dbReference>
<dbReference type="PANTHER" id="PTHR45453:SF2">
    <property type="entry name" value="HISTIDINE KINASE"/>
    <property type="match status" value="1"/>
</dbReference>
<comment type="subcellular location">
    <subcellularLocation>
        <location evidence="2">Cell membrane</location>
        <topology evidence="2">Multi-pass membrane protein</topology>
    </subcellularLocation>
</comment>
<keyword evidence="15" id="KW-1185">Reference proteome</keyword>
<dbReference type="InterPro" id="IPR003594">
    <property type="entry name" value="HATPase_dom"/>
</dbReference>
<evidence type="ECO:0000256" key="5">
    <source>
        <dbReference type="ARBA" id="ARBA00022679"/>
    </source>
</evidence>
<keyword evidence="10" id="KW-1133">Transmembrane helix</keyword>
<dbReference type="GO" id="GO:0004721">
    <property type="term" value="F:phosphoprotein phosphatase activity"/>
    <property type="evidence" value="ECO:0007669"/>
    <property type="project" value="TreeGrafter"/>
</dbReference>
<keyword evidence="5" id="KW-0808">Transferase</keyword>
<evidence type="ECO:0000256" key="11">
    <source>
        <dbReference type="ARBA" id="ARBA00023012"/>
    </source>
</evidence>
<dbReference type="Proteomes" id="UP000012283">
    <property type="component" value="Unassembled WGS sequence"/>
</dbReference>
<dbReference type="PANTHER" id="PTHR45453">
    <property type="entry name" value="PHOSPHATE REGULON SENSOR PROTEIN PHOR"/>
    <property type="match status" value="1"/>
</dbReference>
<keyword evidence="7" id="KW-0547">Nucleotide-binding</keyword>
<gene>
    <name evidence="14" type="ORF">J416_09951</name>
</gene>
<proteinExistence type="predicted"/>
<dbReference type="GO" id="GO:0005524">
    <property type="term" value="F:ATP binding"/>
    <property type="evidence" value="ECO:0007669"/>
    <property type="project" value="UniProtKB-KW"/>
</dbReference>
<dbReference type="STRING" id="1308866.J416_09951"/>
<protein>
    <recommendedName>
        <fullName evidence="3">histidine kinase</fullName>
        <ecNumber evidence="3">2.7.13.3</ecNumber>
    </recommendedName>
</protein>
<keyword evidence="4" id="KW-1003">Cell membrane</keyword>
<dbReference type="InterPro" id="IPR005467">
    <property type="entry name" value="His_kinase_dom"/>
</dbReference>
<evidence type="ECO:0000256" key="2">
    <source>
        <dbReference type="ARBA" id="ARBA00004651"/>
    </source>
</evidence>
<dbReference type="SMART" id="SM00387">
    <property type="entry name" value="HATPase_c"/>
    <property type="match status" value="1"/>
</dbReference>
<keyword evidence="6" id="KW-0812">Transmembrane</keyword>
<dbReference type="InterPro" id="IPR050351">
    <property type="entry name" value="BphY/WalK/GraS-like"/>
</dbReference>
<evidence type="ECO:0000256" key="12">
    <source>
        <dbReference type="ARBA" id="ARBA00023136"/>
    </source>
</evidence>
<keyword evidence="8 14" id="KW-0418">Kinase</keyword>
<name>N4W8K2_9BACI</name>
<evidence type="ECO:0000256" key="4">
    <source>
        <dbReference type="ARBA" id="ARBA00022475"/>
    </source>
</evidence>
<evidence type="ECO:0000313" key="15">
    <source>
        <dbReference type="Proteomes" id="UP000012283"/>
    </source>
</evidence>
<dbReference type="PATRIC" id="fig|1308866.3.peg.2019"/>
<keyword evidence="9" id="KW-0067">ATP-binding</keyword>
<evidence type="ECO:0000313" key="14">
    <source>
        <dbReference type="EMBL" id="ENH96593.1"/>
    </source>
</evidence>
<dbReference type="GO" id="GO:0000155">
    <property type="term" value="F:phosphorelay sensor kinase activity"/>
    <property type="evidence" value="ECO:0007669"/>
    <property type="project" value="TreeGrafter"/>
</dbReference>
<dbReference type="Pfam" id="PF02518">
    <property type="entry name" value="HATPase_c"/>
    <property type="match status" value="1"/>
</dbReference>